<evidence type="ECO:0000313" key="2">
    <source>
        <dbReference type="EMBL" id="WFP17685.1"/>
    </source>
</evidence>
<dbReference type="Proteomes" id="UP001219037">
    <property type="component" value="Chromosome"/>
</dbReference>
<keyword evidence="1" id="KW-1133">Transmembrane helix</keyword>
<feature type="transmembrane region" description="Helical" evidence="1">
    <location>
        <begin position="71"/>
        <end position="93"/>
    </location>
</feature>
<evidence type="ECO:0008006" key="4">
    <source>
        <dbReference type="Google" id="ProtNLM"/>
    </source>
</evidence>
<evidence type="ECO:0000256" key="1">
    <source>
        <dbReference type="SAM" id="Phobius"/>
    </source>
</evidence>
<keyword evidence="1" id="KW-0472">Membrane</keyword>
<dbReference type="RefSeq" id="WP_278159376.1">
    <property type="nucleotide sequence ID" value="NZ_CP121252.1"/>
</dbReference>
<protein>
    <recommendedName>
        <fullName evidence="4">ATP synthase protein I</fullName>
    </recommendedName>
</protein>
<reference evidence="2 3" key="1">
    <citation type="submission" date="2023-04" db="EMBL/GenBank/DDBJ databases">
        <title>Funneling lignin-derived compounds into biodiesel using alkali-halophilic Citricoccus sp. P2.</title>
        <authorList>
            <person name="Luo C.-B."/>
        </authorList>
    </citation>
    <scope>NUCLEOTIDE SEQUENCE [LARGE SCALE GENOMIC DNA]</scope>
    <source>
        <strain evidence="2 3">P2</strain>
    </source>
</reference>
<accession>A0ABY8H959</accession>
<organism evidence="2 3">
    <name type="scientific">Citricoccus muralis</name>
    <dbReference type="NCBI Taxonomy" id="169134"/>
    <lineage>
        <taxon>Bacteria</taxon>
        <taxon>Bacillati</taxon>
        <taxon>Actinomycetota</taxon>
        <taxon>Actinomycetes</taxon>
        <taxon>Micrococcales</taxon>
        <taxon>Micrococcaceae</taxon>
        <taxon>Citricoccus</taxon>
    </lineage>
</organism>
<name>A0ABY8H959_9MICC</name>
<keyword evidence="3" id="KW-1185">Reference proteome</keyword>
<feature type="transmembrane region" description="Helical" evidence="1">
    <location>
        <begin position="39"/>
        <end position="64"/>
    </location>
</feature>
<proteinExistence type="predicted"/>
<keyword evidence="1" id="KW-0812">Transmembrane</keyword>
<sequence length="133" mass="13919">MKDNKHGWWGILRDAAIWSLAGVAITAIVFAVLQGGAAVASVAVGGLAIIVLSSLTLVGIAAVWRQHRNAAVPLAMGLFILKIVLFGMALTMIPAPGWLETVPAAIGAIVAIVAWQAGEVLAFARTRHQLYNV</sequence>
<gene>
    <name evidence="2" type="ORF">P8192_06170</name>
</gene>
<feature type="transmembrane region" description="Helical" evidence="1">
    <location>
        <begin position="12"/>
        <end position="33"/>
    </location>
</feature>
<feature type="transmembrane region" description="Helical" evidence="1">
    <location>
        <begin position="105"/>
        <end position="124"/>
    </location>
</feature>
<evidence type="ECO:0000313" key="3">
    <source>
        <dbReference type="Proteomes" id="UP001219037"/>
    </source>
</evidence>
<dbReference type="EMBL" id="CP121252">
    <property type="protein sequence ID" value="WFP17685.1"/>
    <property type="molecule type" value="Genomic_DNA"/>
</dbReference>